<keyword evidence="2" id="KW-1185">Reference proteome</keyword>
<dbReference type="OrthoDB" id="291727at2"/>
<dbReference type="RefSeq" id="WP_145209352.1">
    <property type="nucleotide sequence ID" value="NZ_CP036269.1"/>
</dbReference>
<protein>
    <submittedName>
        <fullName evidence="1">Uncharacterized protein</fullName>
    </submittedName>
</protein>
<dbReference type="Proteomes" id="UP000317171">
    <property type="component" value="Chromosome"/>
</dbReference>
<dbReference type="AlphaFoldDB" id="A0A517R838"/>
<evidence type="ECO:0000313" key="1">
    <source>
        <dbReference type="EMBL" id="QDT40050.1"/>
    </source>
</evidence>
<organism evidence="1 2">
    <name type="scientific">Gimesia alba</name>
    <dbReference type="NCBI Taxonomy" id="2527973"/>
    <lineage>
        <taxon>Bacteria</taxon>
        <taxon>Pseudomonadati</taxon>
        <taxon>Planctomycetota</taxon>
        <taxon>Planctomycetia</taxon>
        <taxon>Planctomycetales</taxon>
        <taxon>Planctomycetaceae</taxon>
        <taxon>Gimesia</taxon>
    </lineage>
</organism>
<proteinExistence type="predicted"/>
<reference evidence="1 2" key="1">
    <citation type="submission" date="2019-02" db="EMBL/GenBank/DDBJ databases">
        <title>Deep-cultivation of Planctomycetes and their phenomic and genomic characterization uncovers novel biology.</title>
        <authorList>
            <person name="Wiegand S."/>
            <person name="Jogler M."/>
            <person name="Boedeker C."/>
            <person name="Pinto D."/>
            <person name="Vollmers J."/>
            <person name="Rivas-Marin E."/>
            <person name="Kohn T."/>
            <person name="Peeters S.H."/>
            <person name="Heuer A."/>
            <person name="Rast P."/>
            <person name="Oberbeckmann S."/>
            <person name="Bunk B."/>
            <person name="Jeske O."/>
            <person name="Meyerdierks A."/>
            <person name="Storesund J.E."/>
            <person name="Kallscheuer N."/>
            <person name="Luecker S."/>
            <person name="Lage O.M."/>
            <person name="Pohl T."/>
            <person name="Merkel B.J."/>
            <person name="Hornburger P."/>
            <person name="Mueller R.-W."/>
            <person name="Bruemmer F."/>
            <person name="Labrenz M."/>
            <person name="Spormann A.M."/>
            <person name="Op den Camp H."/>
            <person name="Overmann J."/>
            <person name="Amann R."/>
            <person name="Jetten M.S.M."/>
            <person name="Mascher T."/>
            <person name="Medema M.H."/>
            <person name="Devos D.P."/>
            <person name="Kaster A.-K."/>
            <person name="Ovreas L."/>
            <person name="Rohde M."/>
            <person name="Galperin M.Y."/>
            <person name="Jogler C."/>
        </authorList>
    </citation>
    <scope>NUCLEOTIDE SEQUENCE [LARGE SCALE GENOMIC DNA]</scope>
    <source>
        <strain evidence="1 2">Pan241w</strain>
    </source>
</reference>
<sequence>MFEFEDHNFLEEQLLKAAADPGVPLRGGHRQQVLDAARQARSRKVCRRSLVVLGTVLLTAGTFFLTRDSKQAPTVAADTTPGWSKTIYVKSSEVLGISTAARRPEVIKTDWNSVQATLKQSGEWGLVDAVVRFRNERAGTIEQIFHRGD</sequence>
<evidence type="ECO:0000313" key="2">
    <source>
        <dbReference type="Proteomes" id="UP000317171"/>
    </source>
</evidence>
<accession>A0A517R838</accession>
<gene>
    <name evidence="1" type="ORF">Pan241w_01030</name>
</gene>
<name>A0A517R838_9PLAN</name>
<dbReference type="KEGG" id="gaz:Pan241w_01030"/>
<dbReference type="EMBL" id="CP036269">
    <property type="protein sequence ID" value="QDT40050.1"/>
    <property type="molecule type" value="Genomic_DNA"/>
</dbReference>